<reference evidence="2 3" key="1">
    <citation type="submission" date="2017-09" db="EMBL/GenBank/DDBJ databases">
        <title>Depth-based differentiation of microbial function through sediment-hosted aquifers and enrichment of novel symbionts in the deep terrestrial subsurface.</title>
        <authorList>
            <person name="Probst A.J."/>
            <person name="Ladd B."/>
            <person name="Jarett J.K."/>
            <person name="Geller-Mcgrath D.E."/>
            <person name="Sieber C.M."/>
            <person name="Emerson J.B."/>
            <person name="Anantharaman K."/>
            <person name="Thomas B.C."/>
            <person name="Malmstrom R."/>
            <person name="Stieglmeier M."/>
            <person name="Klingl A."/>
            <person name="Woyke T."/>
            <person name="Ryan C.M."/>
            <person name="Banfield J.F."/>
        </authorList>
    </citation>
    <scope>NUCLEOTIDE SEQUENCE [LARGE SCALE GENOMIC DNA]</scope>
    <source>
        <strain evidence="2">CG_4_10_14_0_8_um_filter_42_10</strain>
    </source>
</reference>
<accession>A0A2M7RJ68</accession>
<name>A0A2M7RJ68_9BACT</name>
<organism evidence="2 3">
    <name type="scientific">Candidatus Kerfeldbacteria bacterium CG_4_10_14_0_8_um_filter_42_10</name>
    <dbReference type="NCBI Taxonomy" id="2014248"/>
    <lineage>
        <taxon>Bacteria</taxon>
        <taxon>Candidatus Kerfeldiibacteriota</taxon>
    </lineage>
</organism>
<evidence type="ECO:0000313" key="2">
    <source>
        <dbReference type="EMBL" id="PIY96790.1"/>
    </source>
</evidence>
<dbReference type="AlphaFoldDB" id="A0A2M7RJ68"/>
<gene>
    <name evidence="2" type="ORF">COY66_03020</name>
</gene>
<feature type="chain" id="PRO_5014747201" evidence="1">
    <location>
        <begin position="18"/>
        <end position="313"/>
    </location>
</feature>
<dbReference type="Proteomes" id="UP000230779">
    <property type="component" value="Unassembled WGS sequence"/>
</dbReference>
<proteinExistence type="predicted"/>
<dbReference type="EMBL" id="PFMD01000028">
    <property type="protein sequence ID" value="PIY96790.1"/>
    <property type="molecule type" value="Genomic_DNA"/>
</dbReference>
<keyword evidence="1" id="KW-0732">Signal</keyword>
<protein>
    <submittedName>
        <fullName evidence="2">Uncharacterized protein</fullName>
    </submittedName>
</protein>
<dbReference type="PROSITE" id="PS51257">
    <property type="entry name" value="PROKAR_LIPOPROTEIN"/>
    <property type="match status" value="1"/>
</dbReference>
<evidence type="ECO:0000256" key="1">
    <source>
        <dbReference type="SAM" id="SignalP"/>
    </source>
</evidence>
<sequence length="313" mass="35594">MRSWILLPLLASVLLLAGCGAHSHLERIDHNTWNFHWEAYRIADPQILVDVYRAQENITEEDWMLFDNTAYFTVIPGHPKFDGNVTSVKVYLDNNGPVFAAKGGAGYQFGITTAWSVGENLFYNVMPGKHTVVVQVEWQSWKPFWFKGQQTRDLTTWTYAIIDVDQSYLARMDTDPGLFRAAKKDEPQLLVTYLGRLINVTEKKRTMFENSETYLVAVGNDDDGYVKDVIVYLNNVRIPVHKEGVHYTFGVTTGYGSGGNYYYNIGSGNYKFRIEVVKVKPPKPVAQPPGPDGEVYSQFVHSELEVDPTYLGW</sequence>
<evidence type="ECO:0000313" key="3">
    <source>
        <dbReference type="Proteomes" id="UP000230779"/>
    </source>
</evidence>
<feature type="signal peptide" evidence="1">
    <location>
        <begin position="1"/>
        <end position="17"/>
    </location>
</feature>
<comment type="caution">
    <text evidence="2">The sequence shown here is derived from an EMBL/GenBank/DDBJ whole genome shotgun (WGS) entry which is preliminary data.</text>
</comment>